<accession>A0A1Z2L1Q0</accession>
<dbReference type="InterPro" id="IPR043917">
    <property type="entry name" value="DUF5753"/>
</dbReference>
<dbReference type="SUPFAM" id="SSF47413">
    <property type="entry name" value="lambda repressor-like DNA-binding domains"/>
    <property type="match status" value="1"/>
</dbReference>
<sequence length="322" mass="36538">MLPLVGDARQDRWPLRARPRQTAASEKEVAMAPRKQPSERQRRLGAELRKLRTRSGISGDQAAVMLDADRARISNIEAGRLDVSRNRLYMVLREYDCPPGAYFDGLMELAQDSGKGWWDEYRETQGRRALDLVELESRATRVRAHEPSVIPGLLQTEDYARGVLSSIEGDHRNLDRWVRFRMERQRVLAELETYHAVIHESALRMRVGDTGTMRKQLLKLIEICRMPHVTVQIFPFDMGPYPSHTRSFVLFGGTAPELDTLYREHPTSADFIGDGDRIAEYASMFERLASLALAPIDPAAAPEAQGAGDSLSLLQHVLYELR</sequence>
<gene>
    <name evidence="3" type="ORF">SMD11_2603</name>
</gene>
<evidence type="ECO:0000313" key="4">
    <source>
        <dbReference type="Proteomes" id="UP000195755"/>
    </source>
</evidence>
<evidence type="ECO:0000259" key="2">
    <source>
        <dbReference type="PROSITE" id="PS50943"/>
    </source>
</evidence>
<dbReference type="InterPro" id="IPR010982">
    <property type="entry name" value="Lambda_DNA-bd_dom_sf"/>
</dbReference>
<evidence type="ECO:0000313" key="3">
    <source>
        <dbReference type="EMBL" id="ARZ68252.1"/>
    </source>
</evidence>
<dbReference type="PROSITE" id="PS50943">
    <property type="entry name" value="HTH_CROC1"/>
    <property type="match status" value="1"/>
</dbReference>
<dbReference type="GO" id="GO:0003677">
    <property type="term" value="F:DNA binding"/>
    <property type="evidence" value="ECO:0007669"/>
    <property type="project" value="InterPro"/>
</dbReference>
<dbReference type="CDD" id="cd00093">
    <property type="entry name" value="HTH_XRE"/>
    <property type="match status" value="1"/>
</dbReference>
<feature type="domain" description="HTH cro/C1-type" evidence="2">
    <location>
        <begin position="48"/>
        <end position="103"/>
    </location>
</feature>
<dbReference type="SMART" id="SM00530">
    <property type="entry name" value="HTH_XRE"/>
    <property type="match status" value="1"/>
</dbReference>
<feature type="region of interest" description="Disordered" evidence="1">
    <location>
        <begin position="1"/>
        <end position="42"/>
    </location>
</feature>
<reference evidence="3 4" key="1">
    <citation type="submission" date="2017-06" db="EMBL/GenBank/DDBJ databases">
        <title>Streptomyces albireticuli Genome sequencing and assembly.</title>
        <authorList>
            <person name="Wang Y."/>
            <person name="Du B."/>
            <person name="Ding Y."/>
            <person name="Liu H."/>
            <person name="Hou Q."/>
            <person name="Liu K."/>
            <person name="Yao L."/>
            <person name="Wang C."/>
        </authorList>
    </citation>
    <scope>NUCLEOTIDE SEQUENCE [LARGE SCALE GENOMIC DNA]</scope>
    <source>
        <strain evidence="3 4">MDJK11</strain>
    </source>
</reference>
<proteinExistence type="predicted"/>
<dbReference type="Pfam" id="PF19054">
    <property type="entry name" value="DUF5753"/>
    <property type="match status" value="1"/>
</dbReference>
<protein>
    <recommendedName>
        <fullName evidence="2">HTH cro/C1-type domain-containing protein</fullName>
    </recommendedName>
</protein>
<dbReference type="InterPro" id="IPR001387">
    <property type="entry name" value="Cro/C1-type_HTH"/>
</dbReference>
<dbReference type="EMBL" id="CP021744">
    <property type="protein sequence ID" value="ARZ68252.1"/>
    <property type="molecule type" value="Genomic_DNA"/>
</dbReference>
<dbReference type="KEGG" id="salj:SMD11_2603"/>
<dbReference type="Gene3D" id="1.10.260.40">
    <property type="entry name" value="lambda repressor-like DNA-binding domains"/>
    <property type="match status" value="1"/>
</dbReference>
<organism evidence="3 4">
    <name type="scientific">Streptomyces albireticuli</name>
    <dbReference type="NCBI Taxonomy" id="1940"/>
    <lineage>
        <taxon>Bacteria</taxon>
        <taxon>Bacillati</taxon>
        <taxon>Actinomycetota</taxon>
        <taxon>Actinomycetes</taxon>
        <taxon>Kitasatosporales</taxon>
        <taxon>Streptomycetaceae</taxon>
        <taxon>Streptomyces</taxon>
    </lineage>
</organism>
<dbReference type="AlphaFoldDB" id="A0A1Z2L1Q0"/>
<name>A0A1Z2L1Q0_9ACTN</name>
<evidence type="ECO:0000256" key="1">
    <source>
        <dbReference type="SAM" id="MobiDB-lite"/>
    </source>
</evidence>
<dbReference type="Pfam" id="PF13560">
    <property type="entry name" value="HTH_31"/>
    <property type="match status" value="1"/>
</dbReference>
<dbReference type="Proteomes" id="UP000195755">
    <property type="component" value="Chromosome"/>
</dbReference>